<feature type="coiled-coil region" evidence="1">
    <location>
        <begin position="17"/>
        <end position="44"/>
    </location>
</feature>
<gene>
    <name evidence="3" type="ORF">O181_001448</name>
</gene>
<keyword evidence="4" id="KW-1185">Reference proteome</keyword>
<organism evidence="3 4">
    <name type="scientific">Austropuccinia psidii MF-1</name>
    <dbReference type="NCBI Taxonomy" id="1389203"/>
    <lineage>
        <taxon>Eukaryota</taxon>
        <taxon>Fungi</taxon>
        <taxon>Dikarya</taxon>
        <taxon>Basidiomycota</taxon>
        <taxon>Pucciniomycotina</taxon>
        <taxon>Pucciniomycetes</taxon>
        <taxon>Pucciniales</taxon>
        <taxon>Sphaerophragmiaceae</taxon>
        <taxon>Austropuccinia</taxon>
    </lineage>
</organism>
<evidence type="ECO:0000313" key="4">
    <source>
        <dbReference type="Proteomes" id="UP000765509"/>
    </source>
</evidence>
<accession>A0A9Q3BAJ3</accession>
<feature type="compositionally biased region" description="Polar residues" evidence="2">
    <location>
        <begin position="77"/>
        <end position="91"/>
    </location>
</feature>
<proteinExistence type="predicted"/>
<feature type="region of interest" description="Disordered" evidence="2">
    <location>
        <begin position="370"/>
        <end position="450"/>
    </location>
</feature>
<comment type="caution">
    <text evidence="3">The sequence shown here is derived from an EMBL/GenBank/DDBJ whole genome shotgun (WGS) entry which is preliminary data.</text>
</comment>
<reference evidence="3" key="1">
    <citation type="submission" date="2021-03" db="EMBL/GenBank/DDBJ databases">
        <title>Draft genome sequence of rust myrtle Austropuccinia psidii MF-1, a brazilian biotype.</title>
        <authorList>
            <person name="Quecine M.C."/>
            <person name="Pachon D.M.R."/>
            <person name="Bonatelli M.L."/>
            <person name="Correr F.H."/>
            <person name="Franceschini L.M."/>
            <person name="Leite T.F."/>
            <person name="Margarido G.R.A."/>
            <person name="Almeida C.A."/>
            <person name="Ferrarezi J.A."/>
            <person name="Labate C.A."/>
        </authorList>
    </citation>
    <scope>NUCLEOTIDE SEQUENCE</scope>
    <source>
        <strain evidence="3">MF-1</strain>
    </source>
</reference>
<feature type="region of interest" description="Disordered" evidence="2">
    <location>
        <begin position="54"/>
        <end position="92"/>
    </location>
</feature>
<evidence type="ECO:0000256" key="1">
    <source>
        <dbReference type="SAM" id="Coils"/>
    </source>
</evidence>
<sequence>MSSQRHNDSNPNISQILQKQNEYINELRSKLEERDEQIGGLLEKVLNLQVATDRNTKSQSKNLKAHQQAASAPPQTPKTKPNQLHMQQTPQGFKPTKDAFFAHIRIMWGLIFEKSVPVLPDPTLLKEFYNCFDYSDEIHQVVKSNTAVNLIPPTDIITLRGAKPGREKIGQAIVNFQEFFILYIQAMLSKLGIRQWAPALDEPIDTLYNEACRISAIQTFRQVAVGGAYQYTNINLRFLNNIGLLEGTYNHFVHYLKTKESGAYIKNLERGVISKIDNVNDEFVEKVGYVIKKLPYRSQKATIFMRRVDEGIEKSSINEGRRSQAHIHIESKTSKPTAFGRVPKGLPIDFFDPECQKYWEEATQDYDLSPEIAGEDDEDNDSSSDSEKFDSDSSLNSENSSSQGNDNEEEEADEDKMMDEDSHMQTSQELQAPKVGRSSDVSHENHWENW</sequence>
<feature type="compositionally biased region" description="Acidic residues" evidence="2">
    <location>
        <begin position="406"/>
        <end position="418"/>
    </location>
</feature>
<evidence type="ECO:0000256" key="2">
    <source>
        <dbReference type="SAM" id="MobiDB-lite"/>
    </source>
</evidence>
<feature type="compositionally biased region" description="Basic and acidic residues" evidence="2">
    <location>
        <begin position="440"/>
        <end position="450"/>
    </location>
</feature>
<dbReference type="Proteomes" id="UP000765509">
    <property type="component" value="Unassembled WGS sequence"/>
</dbReference>
<dbReference type="EMBL" id="AVOT02000212">
    <property type="protein sequence ID" value="MBW0461733.1"/>
    <property type="molecule type" value="Genomic_DNA"/>
</dbReference>
<dbReference type="AlphaFoldDB" id="A0A9Q3BAJ3"/>
<feature type="compositionally biased region" description="Acidic residues" evidence="2">
    <location>
        <begin position="373"/>
        <end position="384"/>
    </location>
</feature>
<name>A0A9Q3BAJ3_9BASI</name>
<feature type="compositionally biased region" description="Low complexity" evidence="2">
    <location>
        <begin position="392"/>
        <end position="402"/>
    </location>
</feature>
<evidence type="ECO:0000313" key="3">
    <source>
        <dbReference type="EMBL" id="MBW0461733.1"/>
    </source>
</evidence>
<keyword evidence="1" id="KW-0175">Coiled coil</keyword>
<protein>
    <submittedName>
        <fullName evidence="3">Uncharacterized protein</fullName>
    </submittedName>
</protein>
<dbReference type="OrthoDB" id="3056461at2759"/>